<protein>
    <submittedName>
        <fullName evidence="2">Uncharacterized protein YhfF</fullName>
    </submittedName>
</protein>
<dbReference type="CDD" id="cd06553">
    <property type="entry name" value="ASCH_Ef3133_like"/>
    <property type="match status" value="1"/>
</dbReference>
<proteinExistence type="predicted"/>
<name>A0A3E0B3B8_9STAP</name>
<keyword evidence="3" id="KW-1185">Reference proteome</keyword>
<dbReference type="Proteomes" id="UP000257076">
    <property type="component" value="Unassembled WGS sequence"/>
</dbReference>
<feature type="domain" description="ASCH" evidence="1">
    <location>
        <begin position="25"/>
        <end position="145"/>
    </location>
</feature>
<dbReference type="SUPFAM" id="SSF88697">
    <property type="entry name" value="PUA domain-like"/>
    <property type="match status" value="1"/>
</dbReference>
<dbReference type="OrthoDB" id="9807542at2"/>
<dbReference type="PANTHER" id="PTHR39203:SF1">
    <property type="entry name" value="CYTOPLASMIC PROTEIN"/>
    <property type="match status" value="1"/>
</dbReference>
<dbReference type="InterPro" id="IPR015947">
    <property type="entry name" value="PUA-like_sf"/>
</dbReference>
<accession>A0A3E0B3B8</accession>
<dbReference type="Gene3D" id="3.10.400.10">
    <property type="entry name" value="Sulfate adenylyltransferase"/>
    <property type="match status" value="1"/>
</dbReference>
<dbReference type="InterPro" id="IPR007374">
    <property type="entry name" value="ASCH_domain"/>
</dbReference>
<dbReference type="PANTHER" id="PTHR39203">
    <property type="entry name" value="CYTOPLASMIC PROTEIN-RELATED"/>
    <property type="match status" value="1"/>
</dbReference>
<dbReference type="AlphaFoldDB" id="A0A3E0B3B8"/>
<comment type="caution">
    <text evidence="2">The sequence shown here is derived from an EMBL/GenBank/DDBJ whole genome shotgun (WGS) entry which is preliminary data.</text>
</comment>
<organism evidence="2 3">
    <name type="scientific">Jeotgalicoccus halotolerans</name>
    <dbReference type="NCBI Taxonomy" id="157227"/>
    <lineage>
        <taxon>Bacteria</taxon>
        <taxon>Bacillati</taxon>
        <taxon>Bacillota</taxon>
        <taxon>Bacilli</taxon>
        <taxon>Bacillales</taxon>
        <taxon>Staphylococcaceae</taxon>
        <taxon>Jeotgalicoccus</taxon>
    </lineage>
</organism>
<dbReference type="RefSeq" id="WP_115883792.1">
    <property type="nucleotide sequence ID" value="NZ_CBCSHX010000010.1"/>
</dbReference>
<dbReference type="InterPro" id="IPR009326">
    <property type="entry name" value="DUF984"/>
</dbReference>
<evidence type="ECO:0000313" key="3">
    <source>
        <dbReference type="Proteomes" id="UP000257076"/>
    </source>
</evidence>
<gene>
    <name evidence="2" type="ORF">DFR63_0066</name>
</gene>
<reference evidence="2 3" key="1">
    <citation type="submission" date="2018-08" db="EMBL/GenBank/DDBJ databases">
        <title>Genomic Encyclopedia of Type Strains, Phase IV (KMG-IV): sequencing the most valuable type-strain genomes for metagenomic binning, comparative biology and taxonomic classification.</title>
        <authorList>
            <person name="Goeker M."/>
        </authorList>
    </citation>
    <scope>NUCLEOTIDE SEQUENCE [LARGE SCALE GENOMIC DNA]</scope>
    <source>
        <strain evidence="2 3">DSM 17274</strain>
    </source>
</reference>
<sequence length="146" mass="17095">MTEEQYWKQFIGKHPEYKDKSYTAWQFGADPDMLAELVISGKKTLTCSSLKEYELENESLPEAGELSIILGRDDTPKCIIECMKVYTIVFKDADEELAYKEGEGDRSLSYWRQAHLDFFGWLYPEMGLEFNEDEKIVVEEFKCLYV</sequence>
<evidence type="ECO:0000313" key="2">
    <source>
        <dbReference type="EMBL" id="REG26421.1"/>
    </source>
</evidence>
<dbReference type="PIRSF" id="PIRSF021320">
    <property type="entry name" value="DUF984"/>
    <property type="match status" value="1"/>
</dbReference>
<dbReference type="SMART" id="SM01022">
    <property type="entry name" value="ASCH"/>
    <property type="match status" value="1"/>
</dbReference>
<dbReference type="EMBL" id="QUMW01000001">
    <property type="protein sequence ID" value="REG26421.1"/>
    <property type="molecule type" value="Genomic_DNA"/>
</dbReference>
<evidence type="ECO:0000259" key="1">
    <source>
        <dbReference type="SMART" id="SM01022"/>
    </source>
</evidence>
<dbReference type="Pfam" id="PF04266">
    <property type="entry name" value="ASCH"/>
    <property type="match status" value="1"/>
</dbReference>